<keyword evidence="1" id="KW-0472">Membrane</keyword>
<gene>
    <name evidence="2" type="ORF">GB883_09265</name>
</gene>
<dbReference type="Proteomes" id="UP000451860">
    <property type="component" value="Unassembled WGS sequence"/>
</dbReference>
<organism evidence="2 3">
    <name type="scientific">Georgenia thermotolerans</name>
    <dbReference type="NCBI Taxonomy" id="527326"/>
    <lineage>
        <taxon>Bacteria</taxon>
        <taxon>Bacillati</taxon>
        <taxon>Actinomycetota</taxon>
        <taxon>Actinomycetes</taxon>
        <taxon>Micrococcales</taxon>
        <taxon>Bogoriellaceae</taxon>
        <taxon>Georgenia</taxon>
    </lineage>
</organism>
<evidence type="ECO:0000313" key="2">
    <source>
        <dbReference type="EMBL" id="KAE8764397.1"/>
    </source>
</evidence>
<keyword evidence="1" id="KW-0812">Transmembrane</keyword>
<keyword evidence="3" id="KW-1185">Reference proteome</keyword>
<protein>
    <submittedName>
        <fullName evidence="2">Uncharacterized protein</fullName>
    </submittedName>
</protein>
<proteinExistence type="predicted"/>
<evidence type="ECO:0000256" key="1">
    <source>
        <dbReference type="SAM" id="Phobius"/>
    </source>
</evidence>
<keyword evidence="1" id="KW-1133">Transmembrane helix</keyword>
<evidence type="ECO:0000313" key="3">
    <source>
        <dbReference type="Proteomes" id="UP000451860"/>
    </source>
</evidence>
<dbReference type="EMBL" id="WHJE01000034">
    <property type="protein sequence ID" value="KAE8764397.1"/>
    <property type="molecule type" value="Genomic_DNA"/>
</dbReference>
<feature type="transmembrane region" description="Helical" evidence="1">
    <location>
        <begin position="24"/>
        <end position="44"/>
    </location>
</feature>
<accession>A0A7J5UQ18</accession>
<comment type="caution">
    <text evidence="2">The sequence shown here is derived from an EMBL/GenBank/DDBJ whole genome shotgun (WGS) entry which is preliminary data.</text>
</comment>
<name>A0A7J5UQ18_9MICO</name>
<sequence length="52" mass="5122">MYGSDMSSAAALAATGLAVGYESLAIGVLVLAGVAGLTAARVLARRLLGESR</sequence>
<reference evidence="2 3" key="1">
    <citation type="submission" date="2019-10" db="EMBL/GenBank/DDBJ databases">
        <title>Georgenia wutianyii sp. nov. and Georgenia yuyongxinii sp. nov. isolated from plateau pika (Ochotona curzoniae) in the Qinghai-Tibet plateau of China.</title>
        <authorList>
            <person name="Tian Z."/>
        </authorList>
    </citation>
    <scope>NUCLEOTIDE SEQUENCE [LARGE SCALE GENOMIC DNA]</scope>
    <source>
        <strain evidence="2 3">DSM 21501</strain>
    </source>
</reference>
<dbReference type="RefSeq" id="WP_155524115.1">
    <property type="nucleotide sequence ID" value="NZ_VUKF01000018.1"/>
</dbReference>
<dbReference type="AlphaFoldDB" id="A0A7J5UQ18"/>